<evidence type="ECO:0000313" key="1">
    <source>
        <dbReference type="EMBL" id="AXI04063.1"/>
    </source>
</evidence>
<sequence>MMIELKHTVFSTWPILAEDHAITIQKNLSHAEIDALETFHLNRNIHPLFLLISLHAYSATDERLAQRGYGREGEMVVMTREIRLSAQASDLHIAAHDHTSIHLAQMQGFQQRYHYWYRVHALRE</sequence>
<proteinExistence type="predicted"/>
<name>A0A345P9V4_9GAMM</name>
<dbReference type="EMBL" id="CP031222">
    <property type="protein sequence ID" value="AXI04063.1"/>
    <property type="molecule type" value="Genomic_DNA"/>
</dbReference>
<dbReference type="RefSeq" id="WP_114900171.1">
    <property type="nucleotide sequence ID" value="NZ_CP031222.1"/>
</dbReference>
<evidence type="ECO:0000313" key="2">
    <source>
        <dbReference type="Proteomes" id="UP000253940"/>
    </source>
</evidence>
<gene>
    <name evidence="1" type="ORF">HYN46_15180</name>
</gene>
<organism evidence="1 2">
    <name type="scientific">Aquirhabdus parva</name>
    <dbReference type="NCBI Taxonomy" id="2283318"/>
    <lineage>
        <taxon>Bacteria</taxon>
        <taxon>Pseudomonadati</taxon>
        <taxon>Pseudomonadota</taxon>
        <taxon>Gammaproteobacteria</taxon>
        <taxon>Moraxellales</taxon>
        <taxon>Moraxellaceae</taxon>
        <taxon>Aquirhabdus</taxon>
    </lineage>
</organism>
<dbReference type="KEGG" id="mbah:HYN46_15180"/>
<dbReference type="AlphaFoldDB" id="A0A345P9V4"/>
<accession>A0A345P9V4</accession>
<reference evidence="1 2" key="1">
    <citation type="submission" date="2018-07" db="EMBL/GenBank/DDBJ databases">
        <title>Genome sequencing of Moraxellaceae gen. HYN0046.</title>
        <authorList>
            <person name="Kim M."/>
            <person name="Yi H."/>
        </authorList>
    </citation>
    <scope>NUCLEOTIDE SEQUENCE [LARGE SCALE GENOMIC DNA]</scope>
    <source>
        <strain evidence="1 2">HYN0046</strain>
    </source>
</reference>
<protein>
    <submittedName>
        <fullName evidence="1">Uncharacterized protein</fullName>
    </submittedName>
</protein>
<dbReference type="Proteomes" id="UP000253940">
    <property type="component" value="Chromosome"/>
</dbReference>
<keyword evidence="2" id="KW-1185">Reference proteome</keyword>